<dbReference type="SUPFAM" id="SSF158573">
    <property type="entry name" value="GINS helical bundle-like"/>
    <property type="match status" value="1"/>
</dbReference>
<dbReference type="Gene3D" id="1.20.58.1030">
    <property type="match status" value="1"/>
</dbReference>
<dbReference type="InterPro" id="IPR021151">
    <property type="entry name" value="GINS_A"/>
</dbReference>
<evidence type="ECO:0000259" key="7">
    <source>
        <dbReference type="Pfam" id="PF05916"/>
    </source>
</evidence>
<dbReference type="Pfam" id="PF05916">
    <property type="entry name" value="Sld5"/>
    <property type="match status" value="1"/>
</dbReference>
<dbReference type="GO" id="GO:0006261">
    <property type="term" value="P:DNA-templated DNA replication"/>
    <property type="evidence" value="ECO:0007669"/>
    <property type="project" value="InterPro"/>
</dbReference>
<comment type="similarity">
    <text evidence="2 6">Belongs to the GINS4/SLD5 family.</text>
</comment>
<evidence type="ECO:0000256" key="3">
    <source>
        <dbReference type="ARBA" id="ARBA00014804"/>
    </source>
</evidence>
<dbReference type="Pfam" id="PF16922">
    <property type="entry name" value="SLD5_C"/>
    <property type="match status" value="1"/>
</dbReference>
<name>A0A3N4KM03_9PEZI</name>
<evidence type="ECO:0000259" key="8">
    <source>
        <dbReference type="Pfam" id="PF16922"/>
    </source>
</evidence>
<evidence type="ECO:0000313" key="10">
    <source>
        <dbReference type="Proteomes" id="UP000277580"/>
    </source>
</evidence>
<reference evidence="9 10" key="1">
    <citation type="journal article" date="2018" name="Nat. Ecol. Evol.">
        <title>Pezizomycetes genomes reveal the molecular basis of ectomycorrhizal truffle lifestyle.</title>
        <authorList>
            <person name="Murat C."/>
            <person name="Payen T."/>
            <person name="Noel B."/>
            <person name="Kuo A."/>
            <person name="Morin E."/>
            <person name="Chen J."/>
            <person name="Kohler A."/>
            <person name="Krizsan K."/>
            <person name="Balestrini R."/>
            <person name="Da Silva C."/>
            <person name="Montanini B."/>
            <person name="Hainaut M."/>
            <person name="Levati E."/>
            <person name="Barry K.W."/>
            <person name="Belfiori B."/>
            <person name="Cichocki N."/>
            <person name="Clum A."/>
            <person name="Dockter R.B."/>
            <person name="Fauchery L."/>
            <person name="Guy J."/>
            <person name="Iotti M."/>
            <person name="Le Tacon F."/>
            <person name="Lindquist E.A."/>
            <person name="Lipzen A."/>
            <person name="Malagnac F."/>
            <person name="Mello A."/>
            <person name="Molinier V."/>
            <person name="Miyauchi S."/>
            <person name="Poulain J."/>
            <person name="Riccioni C."/>
            <person name="Rubini A."/>
            <person name="Sitrit Y."/>
            <person name="Splivallo R."/>
            <person name="Traeger S."/>
            <person name="Wang M."/>
            <person name="Zifcakova L."/>
            <person name="Wipf D."/>
            <person name="Zambonelli A."/>
            <person name="Paolocci F."/>
            <person name="Nowrousian M."/>
            <person name="Ottonello S."/>
            <person name="Baldrian P."/>
            <person name="Spatafora J.W."/>
            <person name="Henrissat B."/>
            <person name="Nagy L.G."/>
            <person name="Aury J.M."/>
            <person name="Wincker P."/>
            <person name="Grigoriev I.V."/>
            <person name="Bonfante P."/>
            <person name="Martin F.M."/>
        </authorList>
    </citation>
    <scope>NUCLEOTIDE SEQUENCE [LARGE SCALE GENOMIC DNA]</scope>
    <source>
        <strain evidence="9 10">CCBAS932</strain>
    </source>
</reference>
<dbReference type="PIRSF" id="PIRSF007764">
    <property type="entry name" value="Sld5"/>
    <property type="match status" value="1"/>
</dbReference>
<evidence type="ECO:0000256" key="4">
    <source>
        <dbReference type="ARBA" id="ARBA00022705"/>
    </source>
</evidence>
<dbReference type="Proteomes" id="UP000277580">
    <property type="component" value="Unassembled WGS sequence"/>
</dbReference>
<gene>
    <name evidence="9" type="ORF">P167DRAFT_524114</name>
</gene>
<accession>A0A3N4KM03</accession>
<dbReference type="InterPro" id="IPR038749">
    <property type="entry name" value="Sld5_GINS_A"/>
</dbReference>
<comment type="function">
    <text evidence="6">The GINS complex plays an essential role in the initiation of DNA replication.</text>
</comment>
<dbReference type="Gene3D" id="3.40.5.60">
    <property type="match status" value="1"/>
</dbReference>
<dbReference type="FunCoup" id="A0A3N4KM03">
    <property type="interactions" value="634"/>
</dbReference>
<dbReference type="PANTHER" id="PTHR21206:SF0">
    <property type="entry name" value="DNA REPLICATION COMPLEX GINS PROTEIN SLD5"/>
    <property type="match status" value="1"/>
</dbReference>
<dbReference type="GO" id="GO:0000727">
    <property type="term" value="P:double-strand break repair via break-induced replication"/>
    <property type="evidence" value="ECO:0007669"/>
    <property type="project" value="TreeGrafter"/>
</dbReference>
<dbReference type="OrthoDB" id="338231at2759"/>
<dbReference type="CDD" id="cd11711">
    <property type="entry name" value="GINS_A_Sld5"/>
    <property type="match status" value="1"/>
</dbReference>
<comment type="subcellular location">
    <subcellularLocation>
        <location evidence="1 6">Nucleus</location>
    </subcellularLocation>
</comment>
<evidence type="ECO:0000256" key="6">
    <source>
        <dbReference type="PIRNR" id="PIRNR007764"/>
    </source>
</evidence>
<evidence type="ECO:0000256" key="2">
    <source>
        <dbReference type="ARBA" id="ARBA00008187"/>
    </source>
</evidence>
<dbReference type="PANTHER" id="PTHR21206">
    <property type="entry name" value="SLD5 PROTEIN"/>
    <property type="match status" value="1"/>
</dbReference>
<feature type="domain" description="GINS subunit" evidence="7">
    <location>
        <begin position="63"/>
        <end position="138"/>
    </location>
</feature>
<dbReference type="InParanoid" id="A0A3N4KM03"/>
<dbReference type="AlphaFoldDB" id="A0A3N4KM03"/>
<dbReference type="InterPro" id="IPR031633">
    <property type="entry name" value="SLD5_C"/>
</dbReference>
<evidence type="ECO:0000313" key="9">
    <source>
        <dbReference type="EMBL" id="RPB11594.1"/>
    </source>
</evidence>
<keyword evidence="4 6" id="KW-0235">DNA replication</keyword>
<evidence type="ECO:0000256" key="5">
    <source>
        <dbReference type="ARBA" id="ARBA00023242"/>
    </source>
</evidence>
<protein>
    <recommendedName>
        <fullName evidence="3 6">DNA replication complex GINS protein SLD5</fullName>
    </recommendedName>
</protein>
<dbReference type="InterPro" id="IPR036224">
    <property type="entry name" value="GINS_bundle-like_dom_sf"/>
</dbReference>
<dbReference type="GO" id="GO:0000811">
    <property type="term" value="C:GINS complex"/>
    <property type="evidence" value="ECO:0007669"/>
    <property type="project" value="UniProtKB-UniRule"/>
</dbReference>
<keyword evidence="10" id="KW-1185">Reference proteome</keyword>
<feature type="domain" description="DNA replication complex GINS protein SLD5 C-terminal" evidence="8">
    <location>
        <begin position="164"/>
        <end position="219"/>
    </location>
</feature>
<keyword evidence="5 6" id="KW-0539">Nucleus</keyword>
<dbReference type="InterPro" id="IPR008591">
    <property type="entry name" value="GINS_Sld5"/>
</dbReference>
<dbReference type="CDD" id="cd21692">
    <property type="entry name" value="GINS_B_Sld5"/>
    <property type="match status" value="1"/>
</dbReference>
<proteinExistence type="inferred from homology"/>
<dbReference type="SUPFAM" id="SSF160059">
    <property type="entry name" value="PriA/YqbF domain"/>
    <property type="match status" value="1"/>
</dbReference>
<dbReference type="EMBL" id="ML119134">
    <property type="protein sequence ID" value="RPB11594.1"/>
    <property type="molecule type" value="Genomic_DNA"/>
</dbReference>
<dbReference type="STRING" id="1392247.A0A3N4KM03"/>
<sequence length="219" mass="25137">MDIDDLLQEFEDKSVPAGTRDINDLTQAWIAERTAPEILPYQNDLLERLMERIRAQIELVETQTGDLDPKTNFSLILIQTELERVKFLVRSYLRARIHKIDKHAIHILTTPTTRGNLSAPELSYLKSHLAILNSHYLSSFLRNFPEQLRRLDDKAGGISMVEEPDLDGAVFCKVVRDVEDRTVKILGTDAEFELKKGDIYVVRYSAVREFVLNGEVELI</sequence>
<organism evidence="9 10">
    <name type="scientific">Morchella conica CCBAS932</name>
    <dbReference type="NCBI Taxonomy" id="1392247"/>
    <lineage>
        <taxon>Eukaryota</taxon>
        <taxon>Fungi</taxon>
        <taxon>Dikarya</taxon>
        <taxon>Ascomycota</taxon>
        <taxon>Pezizomycotina</taxon>
        <taxon>Pezizomycetes</taxon>
        <taxon>Pezizales</taxon>
        <taxon>Morchellaceae</taxon>
        <taxon>Morchella</taxon>
    </lineage>
</organism>
<evidence type="ECO:0000256" key="1">
    <source>
        <dbReference type="ARBA" id="ARBA00004123"/>
    </source>
</evidence>